<evidence type="ECO:0000313" key="1">
    <source>
        <dbReference type="EMBL" id="MBB5716940.1"/>
    </source>
</evidence>
<comment type="caution">
    <text evidence="1">The sequence shown here is derived from an EMBL/GenBank/DDBJ whole genome shotgun (WGS) entry which is preliminary data.</text>
</comment>
<dbReference type="EMBL" id="JACIJK010000018">
    <property type="protein sequence ID" value="MBB5716940.1"/>
    <property type="molecule type" value="Genomic_DNA"/>
</dbReference>
<name>A0A7W9BGR6_9SPHN</name>
<dbReference type="AlphaFoldDB" id="A0A7W9BGR6"/>
<organism evidence="1 2">
    <name type="scientific">Sphingomonas aerophila</name>
    <dbReference type="NCBI Taxonomy" id="1344948"/>
    <lineage>
        <taxon>Bacteria</taxon>
        <taxon>Pseudomonadati</taxon>
        <taxon>Pseudomonadota</taxon>
        <taxon>Alphaproteobacteria</taxon>
        <taxon>Sphingomonadales</taxon>
        <taxon>Sphingomonadaceae</taxon>
        <taxon>Sphingomonas</taxon>
    </lineage>
</organism>
<protein>
    <submittedName>
        <fullName evidence="1">Uncharacterized protein</fullName>
    </submittedName>
</protein>
<keyword evidence="2" id="KW-1185">Reference proteome</keyword>
<gene>
    <name evidence="1" type="ORF">FHS94_003812</name>
</gene>
<evidence type="ECO:0000313" key="2">
    <source>
        <dbReference type="Proteomes" id="UP000546200"/>
    </source>
</evidence>
<reference evidence="1 2" key="1">
    <citation type="submission" date="2020-08" db="EMBL/GenBank/DDBJ databases">
        <title>Genomic Encyclopedia of Type Strains, Phase IV (KMG-IV): sequencing the most valuable type-strain genomes for metagenomic binning, comparative biology and taxonomic classification.</title>
        <authorList>
            <person name="Goeker M."/>
        </authorList>
    </citation>
    <scope>NUCLEOTIDE SEQUENCE [LARGE SCALE GENOMIC DNA]</scope>
    <source>
        <strain evidence="1 2">DSM 100044</strain>
    </source>
</reference>
<accession>A0A7W9BGR6</accession>
<sequence>MHDADTSAVQNGLKTGLACVRAITADTEGGEIVSAENAATRNRPSLDQVLASNVPYARATPIPSRLFRAIVR</sequence>
<proteinExistence type="predicted"/>
<dbReference type="Proteomes" id="UP000546200">
    <property type="component" value="Unassembled WGS sequence"/>
</dbReference>